<feature type="transmembrane region" description="Helical" evidence="7">
    <location>
        <begin position="42"/>
        <end position="64"/>
    </location>
</feature>
<evidence type="ECO:0000259" key="8">
    <source>
        <dbReference type="Pfam" id="PF20684"/>
    </source>
</evidence>
<dbReference type="GO" id="GO:0016020">
    <property type="term" value="C:membrane"/>
    <property type="evidence" value="ECO:0007669"/>
    <property type="project" value="UniProtKB-SubCell"/>
</dbReference>
<feature type="transmembrane region" description="Helical" evidence="7">
    <location>
        <begin position="169"/>
        <end position="191"/>
    </location>
</feature>
<evidence type="ECO:0000256" key="2">
    <source>
        <dbReference type="ARBA" id="ARBA00022692"/>
    </source>
</evidence>
<evidence type="ECO:0000313" key="9">
    <source>
        <dbReference type="EMBL" id="KAF2087908.1"/>
    </source>
</evidence>
<organism evidence="9 10">
    <name type="scientific">Saccharata proteae CBS 121410</name>
    <dbReference type="NCBI Taxonomy" id="1314787"/>
    <lineage>
        <taxon>Eukaryota</taxon>
        <taxon>Fungi</taxon>
        <taxon>Dikarya</taxon>
        <taxon>Ascomycota</taxon>
        <taxon>Pezizomycotina</taxon>
        <taxon>Dothideomycetes</taxon>
        <taxon>Dothideomycetes incertae sedis</taxon>
        <taxon>Botryosphaeriales</taxon>
        <taxon>Saccharataceae</taxon>
        <taxon>Saccharata</taxon>
    </lineage>
</organism>
<reference evidence="9" key="1">
    <citation type="journal article" date="2020" name="Stud. Mycol.">
        <title>101 Dothideomycetes genomes: a test case for predicting lifestyles and emergence of pathogens.</title>
        <authorList>
            <person name="Haridas S."/>
            <person name="Albert R."/>
            <person name="Binder M."/>
            <person name="Bloem J."/>
            <person name="Labutti K."/>
            <person name="Salamov A."/>
            <person name="Andreopoulos B."/>
            <person name="Baker S."/>
            <person name="Barry K."/>
            <person name="Bills G."/>
            <person name="Bluhm B."/>
            <person name="Cannon C."/>
            <person name="Castanera R."/>
            <person name="Culley D."/>
            <person name="Daum C."/>
            <person name="Ezra D."/>
            <person name="Gonzalez J."/>
            <person name="Henrissat B."/>
            <person name="Kuo A."/>
            <person name="Liang C."/>
            <person name="Lipzen A."/>
            <person name="Lutzoni F."/>
            <person name="Magnuson J."/>
            <person name="Mondo S."/>
            <person name="Nolan M."/>
            <person name="Ohm R."/>
            <person name="Pangilinan J."/>
            <person name="Park H.-J."/>
            <person name="Ramirez L."/>
            <person name="Alfaro M."/>
            <person name="Sun H."/>
            <person name="Tritt A."/>
            <person name="Yoshinaga Y."/>
            <person name="Zwiers L.-H."/>
            <person name="Turgeon B."/>
            <person name="Goodwin S."/>
            <person name="Spatafora J."/>
            <person name="Crous P."/>
            <person name="Grigoriev I."/>
        </authorList>
    </citation>
    <scope>NUCLEOTIDE SEQUENCE</scope>
    <source>
        <strain evidence="9">CBS 121410</strain>
    </source>
</reference>
<accession>A0A9P4HXX2</accession>
<evidence type="ECO:0000256" key="6">
    <source>
        <dbReference type="SAM" id="MobiDB-lite"/>
    </source>
</evidence>
<evidence type="ECO:0000256" key="4">
    <source>
        <dbReference type="ARBA" id="ARBA00023136"/>
    </source>
</evidence>
<feature type="transmembrane region" description="Helical" evidence="7">
    <location>
        <begin position="203"/>
        <end position="223"/>
    </location>
</feature>
<comment type="caution">
    <text evidence="9">The sequence shown here is derived from an EMBL/GenBank/DDBJ whole genome shotgun (WGS) entry which is preliminary data.</text>
</comment>
<sequence>MLYDASRAIVGIVVGLGVPALILFALRVYVRTRKSAWGIDDWLLTASIPVAIAFAIACIISAANGVGTRLNHSDAVNFTDAAKWFFIAESLYLFSIWLVKLSFGALLYRLASTKRGFAWTLYVTMAVFSIVTLVTICMLLSSCRPISANWDPVPGAKCFSPEILFRMSFANGIVNIVTDWIYALLPIPLLWNVQMNLRTKVSVCILFSMGVFVSVAAMLRVNFTVAYKSTGAPDYTYHVANLAIWAYNEVAIGIAVGSGSTLRPLFNHFGAVGSSSEGSYPLEERSSRRDTWKAGSSIVESQHSKDPMLRRPNENEAHHAASYGACSREMDL</sequence>
<comment type="subcellular location">
    <subcellularLocation>
        <location evidence="1">Membrane</location>
        <topology evidence="1">Multi-pass membrane protein</topology>
    </subcellularLocation>
</comment>
<dbReference type="AlphaFoldDB" id="A0A9P4HXX2"/>
<evidence type="ECO:0000256" key="5">
    <source>
        <dbReference type="ARBA" id="ARBA00038359"/>
    </source>
</evidence>
<evidence type="ECO:0000256" key="1">
    <source>
        <dbReference type="ARBA" id="ARBA00004141"/>
    </source>
</evidence>
<dbReference type="InterPro" id="IPR052337">
    <property type="entry name" value="SAT4-like"/>
</dbReference>
<keyword evidence="10" id="KW-1185">Reference proteome</keyword>
<evidence type="ECO:0000313" key="10">
    <source>
        <dbReference type="Proteomes" id="UP000799776"/>
    </source>
</evidence>
<keyword evidence="3 7" id="KW-1133">Transmembrane helix</keyword>
<keyword evidence="4 7" id="KW-0472">Membrane</keyword>
<dbReference type="PANTHER" id="PTHR33048:SF31">
    <property type="entry name" value="INTEGRAL MEMBRANE PROTEIN"/>
    <property type="match status" value="1"/>
</dbReference>
<feature type="transmembrane region" description="Helical" evidence="7">
    <location>
        <begin position="84"/>
        <end position="107"/>
    </location>
</feature>
<feature type="domain" description="Rhodopsin" evidence="8">
    <location>
        <begin position="26"/>
        <end position="267"/>
    </location>
</feature>
<dbReference type="Pfam" id="PF20684">
    <property type="entry name" value="Fung_rhodopsin"/>
    <property type="match status" value="1"/>
</dbReference>
<feature type="compositionally biased region" description="Basic and acidic residues" evidence="6">
    <location>
        <begin position="282"/>
        <end position="292"/>
    </location>
</feature>
<protein>
    <recommendedName>
        <fullName evidence="8">Rhodopsin domain-containing protein</fullName>
    </recommendedName>
</protein>
<dbReference type="EMBL" id="ML978718">
    <property type="protein sequence ID" value="KAF2087908.1"/>
    <property type="molecule type" value="Genomic_DNA"/>
</dbReference>
<gene>
    <name evidence="9" type="ORF">K490DRAFT_65188</name>
</gene>
<feature type="transmembrane region" description="Helical" evidence="7">
    <location>
        <begin position="6"/>
        <end position="30"/>
    </location>
</feature>
<feature type="transmembrane region" description="Helical" evidence="7">
    <location>
        <begin position="235"/>
        <end position="256"/>
    </location>
</feature>
<dbReference type="OrthoDB" id="3934549at2759"/>
<evidence type="ECO:0000256" key="7">
    <source>
        <dbReference type="SAM" id="Phobius"/>
    </source>
</evidence>
<comment type="similarity">
    <text evidence="5">Belongs to the SAT4 family.</text>
</comment>
<proteinExistence type="inferred from homology"/>
<dbReference type="PANTHER" id="PTHR33048">
    <property type="entry name" value="PTH11-LIKE INTEGRAL MEMBRANE PROTEIN (AFU_ORTHOLOGUE AFUA_5G11245)"/>
    <property type="match status" value="1"/>
</dbReference>
<feature type="transmembrane region" description="Helical" evidence="7">
    <location>
        <begin position="119"/>
        <end position="141"/>
    </location>
</feature>
<dbReference type="InterPro" id="IPR049326">
    <property type="entry name" value="Rhodopsin_dom_fungi"/>
</dbReference>
<keyword evidence="2 7" id="KW-0812">Transmembrane</keyword>
<name>A0A9P4HXX2_9PEZI</name>
<evidence type="ECO:0000256" key="3">
    <source>
        <dbReference type="ARBA" id="ARBA00022989"/>
    </source>
</evidence>
<dbReference type="Proteomes" id="UP000799776">
    <property type="component" value="Unassembled WGS sequence"/>
</dbReference>
<feature type="region of interest" description="Disordered" evidence="6">
    <location>
        <begin position="275"/>
        <end position="332"/>
    </location>
</feature>
<feature type="compositionally biased region" description="Basic and acidic residues" evidence="6">
    <location>
        <begin position="302"/>
        <end position="319"/>
    </location>
</feature>